<evidence type="ECO:0000313" key="4">
    <source>
        <dbReference type="Proteomes" id="UP000824988"/>
    </source>
</evidence>
<organism evidence="3 4">
    <name type="scientific">Methylogaea oryzae</name>
    <dbReference type="NCBI Taxonomy" id="1295382"/>
    <lineage>
        <taxon>Bacteria</taxon>
        <taxon>Pseudomonadati</taxon>
        <taxon>Pseudomonadota</taxon>
        <taxon>Gammaproteobacteria</taxon>
        <taxon>Methylococcales</taxon>
        <taxon>Methylococcaceae</taxon>
        <taxon>Methylogaea</taxon>
    </lineage>
</organism>
<evidence type="ECO:0000256" key="1">
    <source>
        <dbReference type="SAM" id="SignalP"/>
    </source>
</evidence>
<feature type="signal peptide" evidence="1">
    <location>
        <begin position="1"/>
        <end position="24"/>
    </location>
</feature>
<protein>
    <recommendedName>
        <fullName evidence="2">Surface-adhesin protein E-like domain-containing protein</fullName>
    </recommendedName>
</protein>
<dbReference type="RefSeq" id="WP_054773510.1">
    <property type="nucleotide sequence ID" value="NZ_AP019782.1"/>
</dbReference>
<feature type="chain" id="PRO_5034118405" description="Surface-adhesin protein E-like domain-containing protein" evidence="1">
    <location>
        <begin position="25"/>
        <end position="140"/>
    </location>
</feature>
<dbReference type="KEGG" id="moz:MoryE10_30480"/>
<keyword evidence="1" id="KW-0732">Signal</keyword>
<dbReference type="Pfam" id="PF16747">
    <property type="entry name" value="Adhesin_E"/>
    <property type="match status" value="1"/>
</dbReference>
<accession>A0A8D4VRL7</accession>
<name>A0A8D4VRL7_9GAMM</name>
<sequence length="140" mass="15783">MQRFAAASSIIFTALLLAVPSAWARPVDWQPAAISDDHTSWLFLDRSSIVRKDKKVSVRVLLEYDQPQPGMVETNNVPYRRVRSLMSFDCDAKTLLLLEEEYLDGEQQLLGQLDASAATWDPVLPESLIEPVYDAVCTKK</sequence>
<feature type="domain" description="Surface-adhesin protein E-like" evidence="2">
    <location>
        <begin position="33"/>
        <end position="138"/>
    </location>
</feature>
<dbReference type="InterPro" id="IPR031939">
    <property type="entry name" value="Adhesin_E-like"/>
</dbReference>
<keyword evidence="4" id="KW-1185">Reference proteome</keyword>
<dbReference type="Proteomes" id="UP000824988">
    <property type="component" value="Chromosome"/>
</dbReference>
<evidence type="ECO:0000259" key="2">
    <source>
        <dbReference type="Pfam" id="PF16747"/>
    </source>
</evidence>
<proteinExistence type="predicted"/>
<reference evidence="3" key="1">
    <citation type="submission" date="2019-06" db="EMBL/GenBank/DDBJ databases">
        <title>Complete genome sequence of Methylogaea oryzae strain JCM16910.</title>
        <authorList>
            <person name="Asakawa S."/>
        </authorList>
    </citation>
    <scope>NUCLEOTIDE SEQUENCE</scope>
    <source>
        <strain evidence="3">E10</strain>
    </source>
</reference>
<gene>
    <name evidence="3" type="ORF">MoryE10_30480</name>
</gene>
<dbReference type="AlphaFoldDB" id="A0A8D4VRL7"/>
<evidence type="ECO:0000313" key="3">
    <source>
        <dbReference type="EMBL" id="BBL72442.1"/>
    </source>
</evidence>
<dbReference type="EMBL" id="AP019782">
    <property type="protein sequence ID" value="BBL72442.1"/>
    <property type="molecule type" value="Genomic_DNA"/>
</dbReference>